<dbReference type="EMBL" id="MJIC01000011">
    <property type="protein sequence ID" value="OFI34491.1"/>
    <property type="molecule type" value="Genomic_DNA"/>
</dbReference>
<sequence>MNKKSFNRNAILGALLLGMTSLSLTGCGQKTSEEHVLAARQFVEANDNKSAIIEYKSAIQKDPRDATARFELGKLYIDQGNYAAAEKELNRALDLGYNVSQVVPLISLAYKETNSEVALSEIDHNVDGLTSVERAEVTYYKLEALLRLEKKGEARILLDEIAQIDSSSVYKGLSLALGYVLEEDIETALAEVNKLHEQAPLNKEVLIQQARLNMFMRNVDEAIEAYQAYLEVEPDDIETKFLLSSILMDTKRFDEAEPIVDELLKLSADNGLLNRYKGVIKARDGKFAESLKYLETAIQSGQNDPLVRLLAGFSAYQLHNYEVTTRHLSMIATDLPPSHPGLRMLADSLLHLGKNEEATDVLAKVDGEVENDALLFSKAGYQLLKEGNVVDARAMIDKSVPIATTSEDLTRLGVLQLSINDAEGLVNLEAAVERSPELSIGQQTLANAYTATGQYDKALEVADNWQQNEPDNVGPWLVRGQVYIAQKDYDAAAKAISAAEALDSKNIPAKLQRVSLAMINQQPEQALAAVNDALKIDATDQTALALLYIVQSQLGNPGAAIDYMKGVVSRNPNNNVPKIVLSRVYLGERKIDEGVALIEQVAVNDSTPDIFWDTKGRLLLAAIKVDEAKAHYQSWLDKQPNSKPAVMGMAMILDLEGKFDTGATLLGEFLEKRPDRQVSIVRAYFLSMLRQIPETEAILNTLSKEQREIPYVKGITARLQLYRNQPEQALPNAEAAYQAIPNIRNLLLVMAAYEMTGKADAALAVVTDFLEKNPTNTQALLLQAERLISRDRAAAIDVYRDLVKLQPDNAIALNNLAFLEQEEGLLDAAEEHARSAFEIVSNSPEVADTLAQILIDKDDLEEAKAIYEQAMTGPVNSDEVFLNYVELLLKMDFKPLAERRLASRTFESAESKARVAELKQQYSL</sequence>
<evidence type="ECO:0000313" key="4">
    <source>
        <dbReference type="Proteomes" id="UP000176037"/>
    </source>
</evidence>
<dbReference type="PROSITE" id="PS50005">
    <property type="entry name" value="TPR"/>
    <property type="match status" value="2"/>
</dbReference>
<evidence type="ECO:0008006" key="5">
    <source>
        <dbReference type="Google" id="ProtNLM"/>
    </source>
</evidence>
<feature type="signal peptide" evidence="2">
    <location>
        <begin position="1"/>
        <end position="25"/>
    </location>
</feature>
<comment type="caution">
    <text evidence="3">The sequence shown here is derived from an EMBL/GenBank/DDBJ whole genome shotgun (WGS) entry which is preliminary data.</text>
</comment>
<dbReference type="PANTHER" id="PTHR12558:SF13">
    <property type="entry name" value="CELL DIVISION CYCLE PROTEIN 27 HOMOLOG"/>
    <property type="match status" value="1"/>
</dbReference>
<dbReference type="PROSITE" id="PS51257">
    <property type="entry name" value="PROKAR_LIPOPROTEIN"/>
    <property type="match status" value="1"/>
</dbReference>
<accession>A0A1E8FF00</accession>
<organism evidence="3 4">
    <name type="scientific">Alteromonas lipolytica</name>
    <dbReference type="NCBI Taxonomy" id="1856405"/>
    <lineage>
        <taxon>Bacteria</taxon>
        <taxon>Pseudomonadati</taxon>
        <taxon>Pseudomonadota</taxon>
        <taxon>Gammaproteobacteria</taxon>
        <taxon>Alteromonadales</taxon>
        <taxon>Alteromonadaceae</taxon>
        <taxon>Alteromonas/Salinimonas group</taxon>
        <taxon>Alteromonas</taxon>
    </lineage>
</organism>
<evidence type="ECO:0000256" key="2">
    <source>
        <dbReference type="SAM" id="SignalP"/>
    </source>
</evidence>
<evidence type="ECO:0000313" key="3">
    <source>
        <dbReference type="EMBL" id="OFI34491.1"/>
    </source>
</evidence>
<protein>
    <recommendedName>
        <fullName evidence="5">PEP-CTERM system TPR-repeat protein PrsT</fullName>
    </recommendedName>
</protein>
<evidence type="ECO:0000256" key="1">
    <source>
        <dbReference type="PROSITE-ProRule" id="PRU00339"/>
    </source>
</evidence>
<name>A0A1E8FF00_9ALTE</name>
<dbReference type="InterPro" id="IPR011990">
    <property type="entry name" value="TPR-like_helical_dom_sf"/>
</dbReference>
<dbReference type="SUPFAM" id="SSF48452">
    <property type="entry name" value="TPR-like"/>
    <property type="match status" value="5"/>
</dbReference>
<dbReference type="Proteomes" id="UP000176037">
    <property type="component" value="Unassembled WGS sequence"/>
</dbReference>
<dbReference type="Pfam" id="PF14559">
    <property type="entry name" value="TPR_19"/>
    <property type="match status" value="2"/>
</dbReference>
<dbReference type="Pfam" id="PF13181">
    <property type="entry name" value="TPR_8"/>
    <property type="match status" value="1"/>
</dbReference>
<dbReference type="Pfam" id="PF13432">
    <property type="entry name" value="TPR_16"/>
    <property type="match status" value="2"/>
</dbReference>
<feature type="repeat" description="TPR" evidence="1">
    <location>
        <begin position="203"/>
        <end position="236"/>
    </location>
</feature>
<keyword evidence="4" id="KW-1185">Reference proteome</keyword>
<reference evidence="3 4" key="1">
    <citation type="submission" date="2016-09" db="EMBL/GenBank/DDBJ databases">
        <title>Alteromonas lipolytica, a new species isolated from sea water.</title>
        <authorList>
            <person name="Wu Y.-H."/>
            <person name="Cheng H."/>
            <person name="Xu X.-W."/>
        </authorList>
    </citation>
    <scope>NUCLEOTIDE SEQUENCE [LARGE SCALE GENOMIC DNA]</scope>
    <source>
        <strain evidence="3 4">JW12</strain>
    </source>
</reference>
<dbReference type="InterPro" id="IPR019734">
    <property type="entry name" value="TPR_rpt"/>
</dbReference>
<keyword evidence="2" id="KW-0732">Signal</keyword>
<dbReference type="InterPro" id="IPR014266">
    <property type="entry name" value="PEP-CTERM_TPR_PrsT"/>
</dbReference>
<dbReference type="AlphaFoldDB" id="A0A1E8FF00"/>
<feature type="chain" id="PRO_5009214130" description="PEP-CTERM system TPR-repeat protein PrsT" evidence="2">
    <location>
        <begin position="26"/>
        <end position="924"/>
    </location>
</feature>
<dbReference type="PANTHER" id="PTHR12558">
    <property type="entry name" value="CELL DIVISION CYCLE 16,23,27"/>
    <property type="match status" value="1"/>
</dbReference>
<dbReference type="Gene3D" id="1.25.40.10">
    <property type="entry name" value="Tetratricopeptide repeat domain"/>
    <property type="match status" value="4"/>
</dbReference>
<dbReference type="OrthoDB" id="7052525at2"/>
<dbReference type="STRING" id="1856405.BFC17_17810"/>
<feature type="repeat" description="TPR" evidence="1">
    <location>
        <begin position="66"/>
        <end position="99"/>
    </location>
</feature>
<dbReference type="RefSeq" id="WP_070176362.1">
    <property type="nucleotide sequence ID" value="NZ_BMJR01000012.1"/>
</dbReference>
<proteinExistence type="predicted"/>
<dbReference type="NCBIfam" id="TIGR02917">
    <property type="entry name" value="PEP_TPR_lipo"/>
    <property type="match status" value="1"/>
</dbReference>
<gene>
    <name evidence="3" type="ORF">BFC17_17810</name>
</gene>
<dbReference type="SMART" id="SM00028">
    <property type="entry name" value="TPR"/>
    <property type="match status" value="9"/>
</dbReference>
<keyword evidence="1" id="KW-0802">TPR repeat</keyword>